<dbReference type="RefSeq" id="WP_183296310.1">
    <property type="nucleotide sequence ID" value="NZ_JACHVX010000003.1"/>
</dbReference>
<dbReference type="AlphaFoldDB" id="A0A7W4UH45"/>
<protein>
    <recommendedName>
        <fullName evidence="4">Secreted protein</fullName>
    </recommendedName>
</protein>
<proteinExistence type="predicted"/>
<sequence>MSTKIRTVLTAVAAAVLVAVPTTAQASEYSLWSTSGRSYIWFHDPTDRLVVCDMVSNDGLGAHAVVTGSQPRRERTVFNGCETFHQVGDSWWHNVSVCDWMYGDPLVGRYDAYCRYDSFQA</sequence>
<evidence type="ECO:0008006" key="4">
    <source>
        <dbReference type="Google" id="ProtNLM"/>
    </source>
</evidence>
<dbReference type="Proteomes" id="UP000518206">
    <property type="component" value="Unassembled WGS sequence"/>
</dbReference>
<accession>A0A7W4UH45</accession>
<gene>
    <name evidence="2" type="ORF">FHR80_002403</name>
</gene>
<reference evidence="2 3" key="1">
    <citation type="submission" date="2020-08" db="EMBL/GenBank/DDBJ databases">
        <title>The Agave Microbiome: Exploring the role of microbial communities in plant adaptations to desert environments.</title>
        <authorList>
            <person name="Partida-Martinez L.P."/>
        </authorList>
    </citation>
    <scope>NUCLEOTIDE SEQUENCE [LARGE SCALE GENOMIC DNA]</scope>
    <source>
        <strain evidence="2 3">RAS26</strain>
    </source>
</reference>
<name>A0A7W4UH45_9CELL</name>
<evidence type="ECO:0000256" key="1">
    <source>
        <dbReference type="SAM" id="SignalP"/>
    </source>
</evidence>
<organism evidence="2 3">
    <name type="scientific">Cellulomonas cellasea</name>
    <dbReference type="NCBI Taxonomy" id="43670"/>
    <lineage>
        <taxon>Bacteria</taxon>
        <taxon>Bacillati</taxon>
        <taxon>Actinomycetota</taxon>
        <taxon>Actinomycetes</taxon>
        <taxon>Micrococcales</taxon>
        <taxon>Cellulomonadaceae</taxon>
        <taxon>Cellulomonas</taxon>
    </lineage>
</organism>
<feature type="signal peptide" evidence="1">
    <location>
        <begin position="1"/>
        <end position="26"/>
    </location>
</feature>
<dbReference type="EMBL" id="JACHVX010000003">
    <property type="protein sequence ID" value="MBB2923478.1"/>
    <property type="molecule type" value="Genomic_DNA"/>
</dbReference>
<evidence type="ECO:0000313" key="2">
    <source>
        <dbReference type="EMBL" id="MBB2923478.1"/>
    </source>
</evidence>
<evidence type="ECO:0000313" key="3">
    <source>
        <dbReference type="Proteomes" id="UP000518206"/>
    </source>
</evidence>
<keyword evidence="1" id="KW-0732">Signal</keyword>
<feature type="chain" id="PRO_5031184141" description="Secreted protein" evidence="1">
    <location>
        <begin position="27"/>
        <end position="121"/>
    </location>
</feature>
<comment type="caution">
    <text evidence="2">The sequence shown here is derived from an EMBL/GenBank/DDBJ whole genome shotgun (WGS) entry which is preliminary data.</text>
</comment>
<reference evidence="2 3" key="2">
    <citation type="submission" date="2020-08" db="EMBL/GenBank/DDBJ databases">
        <authorList>
            <person name="Partida-Martinez L."/>
            <person name="Huntemann M."/>
            <person name="Clum A."/>
            <person name="Wang J."/>
            <person name="Palaniappan K."/>
            <person name="Ritter S."/>
            <person name="Chen I.-M."/>
            <person name="Stamatis D."/>
            <person name="Reddy T."/>
            <person name="O'Malley R."/>
            <person name="Daum C."/>
            <person name="Shapiro N."/>
            <person name="Ivanova N."/>
            <person name="Kyrpides N."/>
            <person name="Woyke T."/>
        </authorList>
    </citation>
    <scope>NUCLEOTIDE SEQUENCE [LARGE SCALE GENOMIC DNA]</scope>
    <source>
        <strain evidence="2 3">RAS26</strain>
    </source>
</reference>